<organism evidence="3">
    <name type="scientific">uncultured Phycisphaerae bacterium</name>
    <dbReference type="NCBI Taxonomy" id="904963"/>
    <lineage>
        <taxon>Bacteria</taxon>
        <taxon>Pseudomonadati</taxon>
        <taxon>Planctomycetota</taxon>
        <taxon>Phycisphaerae</taxon>
        <taxon>environmental samples</taxon>
    </lineage>
</organism>
<keyword evidence="1 3" id="KW-0378">Hydrolase</keyword>
<dbReference type="Pfam" id="PF00795">
    <property type="entry name" value="CN_hydrolase"/>
    <property type="match status" value="1"/>
</dbReference>
<evidence type="ECO:0000313" key="3">
    <source>
        <dbReference type="EMBL" id="CAA9373416.1"/>
    </source>
</evidence>
<evidence type="ECO:0000256" key="1">
    <source>
        <dbReference type="ARBA" id="ARBA00022801"/>
    </source>
</evidence>
<dbReference type="SUPFAM" id="SSF56317">
    <property type="entry name" value="Carbon-nitrogen hydrolase"/>
    <property type="match status" value="1"/>
</dbReference>
<reference evidence="3" key="1">
    <citation type="submission" date="2020-02" db="EMBL/GenBank/DDBJ databases">
        <authorList>
            <person name="Meier V. D."/>
        </authorList>
    </citation>
    <scope>NUCLEOTIDE SEQUENCE</scope>
    <source>
        <strain evidence="3">AVDCRST_MAG64</strain>
    </source>
</reference>
<name>A0A6J4MZV2_9BACT</name>
<dbReference type="AlphaFoldDB" id="A0A6J4MZV2"/>
<sequence>MACSDDARENQANQSRLIERAARDGAQIICTQEMYRSQYFCQVEDHRFFKVAETIPGPSTEAFTKLARKHKAVIVASLFEKRAHGLYHNTAVVIDADGEILGIYRKMHIPDDPLYYEKFYFTPGDTGFRAWQTRYAKIGVLICWDQWFPEGARLTALQGAQILFYPTAIGWHPS</sequence>
<dbReference type="PANTHER" id="PTHR43674:SF2">
    <property type="entry name" value="BETA-UREIDOPROPIONASE"/>
    <property type="match status" value="1"/>
</dbReference>
<dbReference type="InterPro" id="IPR036526">
    <property type="entry name" value="C-N_Hydrolase_sf"/>
</dbReference>
<gene>
    <name evidence="3" type="ORF">AVDCRST_MAG64-109</name>
</gene>
<dbReference type="EC" id="3.5.1.53" evidence="3"/>
<feature type="non-terminal residue" evidence="3">
    <location>
        <position position="174"/>
    </location>
</feature>
<protein>
    <submittedName>
        <fullName evidence="3">N-carbamoylputrescine amidase</fullName>
        <ecNumber evidence="3">3.5.1.53</ecNumber>
    </submittedName>
</protein>
<dbReference type="Gene3D" id="3.60.110.10">
    <property type="entry name" value="Carbon-nitrogen hydrolase"/>
    <property type="match status" value="1"/>
</dbReference>
<dbReference type="GO" id="GO:0050126">
    <property type="term" value="F:N-carbamoylputrescine amidase activity"/>
    <property type="evidence" value="ECO:0007669"/>
    <property type="project" value="UniProtKB-EC"/>
</dbReference>
<dbReference type="PANTHER" id="PTHR43674">
    <property type="entry name" value="NITRILASE C965.09-RELATED"/>
    <property type="match status" value="1"/>
</dbReference>
<dbReference type="InterPro" id="IPR003010">
    <property type="entry name" value="C-N_Hydrolase"/>
</dbReference>
<dbReference type="InterPro" id="IPR050345">
    <property type="entry name" value="Aliph_Amidase/BUP"/>
</dbReference>
<accession>A0A6J4MZV2</accession>
<dbReference type="GO" id="GO:0033388">
    <property type="term" value="P:putrescine biosynthetic process from arginine"/>
    <property type="evidence" value="ECO:0007669"/>
    <property type="project" value="TreeGrafter"/>
</dbReference>
<evidence type="ECO:0000259" key="2">
    <source>
        <dbReference type="PROSITE" id="PS50263"/>
    </source>
</evidence>
<proteinExistence type="predicted"/>
<dbReference type="EMBL" id="CADCUQ010000031">
    <property type="protein sequence ID" value="CAA9373416.1"/>
    <property type="molecule type" value="Genomic_DNA"/>
</dbReference>
<dbReference type="PROSITE" id="PS50263">
    <property type="entry name" value="CN_HYDROLASE"/>
    <property type="match status" value="1"/>
</dbReference>
<feature type="domain" description="CN hydrolase" evidence="2">
    <location>
        <begin position="1"/>
        <end position="174"/>
    </location>
</feature>